<evidence type="ECO:0000256" key="1">
    <source>
        <dbReference type="ARBA" id="ARBA00022679"/>
    </source>
</evidence>
<evidence type="ECO:0000313" key="7">
    <source>
        <dbReference type="EMBL" id="OQV21888.1"/>
    </source>
</evidence>
<dbReference type="OrthoDB" id="20524at2759"/>
<organism evidence="7 8">
    <name type="scientific">Hypsibius exemplaris</name>
    <name type="common">Freshwater tardigrade</name>
    <dbReference type="NCBI Taxonomy" id="2072580"/>
    <lineage>
        <taxon>Eukaryota</taxon>
        <taxon>Metazoa</taxon>
        <taxon>Ecdysozoa</taxon>
        <taxon>Tardigrada</taxon>
        <taxon>Eutardigrada</taxon>
        <taxon>Parachela</taxon>
        <taxon>Hypsibioidea</taxon>
        <taxon>Hypsibiidae</taxon>
        <taxon>Hypsibius</taxon>
    </lineage>
</organism>
<protein>
    <recommendedName>
        <fullName evidence="6">Protein kinase domain-containing protein</fullName>
    </recommendedName>
</protein>
<dbReference type="Proteomes" id="UP000192578">
    <property type="component" value="Unassembled WGS sequence"/>
</dbReference>
<dbReference type="Pfam" id="PF00069">
    <property type="entry name" value="Pkinase"/>
    <property type="match status" value="2"/>
</dbReference>
<reference evidence="8" key="1">
    <citation type="submission" date="2017-01" db="EMBL/GenBank/DDBJ databases">
        <title>Comparative genomics of anhydrobiosis in the tardigrade Hypsibius dujardini.</title>
        <authorList>
            <person name="Yoshida Y."/>
            <person name="Koutsovoulos G."/>
            <person name="Laetsch D."/>
            <person name="Stevens L."/>
            <person name="Kumar S."/>
            <person name="Horikawa D."/>
            <person name="Ishino K."/>
            <person name="Komine S."/>
            <person name="Tomita M."/>
            <person name="Blaxter M."/>
            <person name="Arakawa K."/>
        </authorList>
    </citation>
    <scope>NUCLEOTIDE SEQUENCE [LARGE SCALE GENOMIC DNA]</scope>
    <source>
        <strain evidence="8">Z151</strain>
    </source>
</reference>
<dbReference type="PANTHER" id="PTHR48016">
    <property type="entry name" value="MAP KINASE KINASE KINASE SSK2-RELATED-RELATED"/>
    <property type="match status" value="1"/>
</dbReference>
<name>A0A1W0X389_HYPEX</name>
<evidence type="ECO:0000256" key="2">
    <source>
        <dbReference type="ARBA" id="ARBA00022741"/>
    </source>
</evidence>
<dbReference type="PROSITE" id="PS00107">
    <property type="entry name" value="PROTEIN_KINASE_ATP"/>
    <property type="match status" value="1"/>
</dbReference>
<dbReference type="GO" id="GO:0004672">
    <property type="term" value="F:protein kinase activity"/>
    <property type="evidence" value="ECO:0007669"/>
    <property type="project" value="InterPro"/>
</dbReference>
<dbReference type="Gene3D" id="1.10.510.10">
    <property type="entry name" value="Transferase(Phosphotransferase) domain 1"/>
    <property type="match status" value="2"/>
</dbReference>
<gene>
    <name evidence="7" type="ORF">BV898_04101</name>
</gene>
<evidence type="ECO:0000256" key="3">
    <source>
        <dbReference type="ARBA" id="ARBA00022777"/>
    </source>
</evidence>
<evidence type="ECO:0000256" key="4">
    <source>
        <dbReference type="ARBA" id="ARBA00022840"/>
    </source>
</evidence>
<dbReference type="InterPro" id="IPR011009">
    <property type="entry name" value="Kinase-like_dom_sf"/>
</dbReference>
<keyword evidence="2 5" id="KW-0547">Nucleotide-binding</keyword>
<dbReference type="PROSITE" id="PS50011">
    <property type="entry name" value="PROTEIN_KINASE_DOM"/>
    <property type="match status" value="1"/>
</dbReference>
<dbReference type="InterPro" id="IPR017441">
    <property type="entry name" value="Protein_kinase_ATP_BS"/>
</dbReference>
<dbReference type="AlphaFoldDB" id="A0A1W0X389"/>
<feature type="binding site" evidence="5">
    <location>
        <position position="56"/>
    </location>
    <ligand>
        <name>ATP</name>
        <dbReference type="ChEBI" id="CHEBI:30616"/>
    </ligand>
</feature>
<keyword evidence="3" id="KW-0418">Kinase</keyword>
<feature type="domain" description="Protein kinase" evidence="6">
    <location>
        <begin position="18"/>
        <end position="278"/>
    </location>
</feature>
<dbReference type="InterPro" id="IPR000719">
    <property type="entry name" value="Prot_kinase_dom"/>
</dbReference>
<keyword evidence="8" id="KW-1185">Reference proteome</keyword>
<sequence>MIGLEYLDIGGQSWVYQLLDKPVLGFGAFGQVYLAQAAIHGKEVRKIAVKKLAIGKTRDYLESELEKKGENSWKYLFDLNHPNILKYYGAHVTSLSIMLSIDLLMEYCSGESLENLLLTRKIPATYTSIYAKQVLEGLRRTDIWSLGCIVLDLVCETYPRLVTIQIPRSESTDTQFRTVERNNYSELEDLLRMGGIPFPVLPKDLPDDLEQFLNRCFTFEHNKRSTAAELLQDPFFEDAHVGVASRSQDCPFLISLNYALKKVTNSSFLTATLLVARN</sequence>
<evidence type="ECO:0000256" key="5">
    <source>
        <dbReference type="PROSITE-ProRule" id="PRU10141"/>
    </source>
</evidence>
<comment type="caution">
    <text evidence="7">The sequence shown here is derived from an EMBL/GenBank/DDBJ whole genome shotgun (WGS) entry which is preliminary data.</text>
</comment>
<keyword evidence="4 5" id="KW-0067">ATP-binding</keyword>
<evidence type="ECO:0000259" key="6">
    <source>
        <dbReference type="PROSITE" id="PS50011"/>
    </source>
</evidence>
<dbReference type="GO" id="GO:0005524">
    <property type="term" value="F:ATP binding"/>
    <property type="evidence" value="ECO:0007669"/>
    <property type="project" value="UniProtKB-UniRule"/>
</dbReference>
<dbReference type="PANTHER" id="PTHR48016:SF56">
    <property type="entry name" value="MAPKK KINASE"/>
    <property type="match status" value="1"/>
</dbReference>
<keyword evidence="1" id="KW-0808">Transferase</keyword>
<dbReference type="SUPFAM" id="SSF56112">
    <property type="entry name" value="Protein kinase-like (PK-like)"/>
    <property type="match status" value="1"/>
</dbReference>
<proteinExistence type="predicted"/>
<evidence type="ECO:0000313" key="8">
    <source>
        <dbReference type="Proteomes" id="UP000192578"/>
    </source>
</evidence>
<dbReference type="InterPro" id="IPR050538">
    <property type="entry name" value="MAP_kinase_kinase_kinase"/>
</dbReference>
<dbReference type="EMBL" id="MTYJ01000020">
    <property type="protein sequence ID" value="OQV21888.1"/>
    <property type="molecule type" value="Genomic_DNA"/>
</dbReference>
<accession>A0A1W0X389</accession>